<evidence type="ECO:0000256" key="1">
    <source>
        <dbReference type="ARBA" id="ARBA00007996"/>
    </source>
</evidence>
<dbReference type="Pfam" id="PF01234">
    <property type="entry name" value="NNMT_PNMT_TEMT"/>
    <property type="match status" value="1"/>
</dbReference>
<reference evidence="5" key="1">
    <citation type="submission" date="2025-08" db="UniProtKB">
        <authorList>
            <consortium name="Ensembl"/>
        </authorList>
    </citation>
    <scope>IDENTIFICATION</scope>
</reference>
<evidence type="ECO:0000256" key="4">
    <source>
        <dbReference type="ARBA" id="ARBA00022691"/>
    </source>
</evidence>
<name>A0A8C3QN38_9PASS</name>
<keyword evidence="3" id="KW-0808">Transferase</keyword>
<dbReference type="PROSITE" id="PS51681">
    <property type="entry name" value="SAM_MT_NNMT_PNMT_TEMT"/>
    <property type="match status" value="1"/>
</dbReference>
<dbReference type="GO" id="GO:0005829">
    <property type="term" value="C:cytosol"/>
    <property type="evidence" value="ECO:0007669"/>
    <property type="project" value="TreeGrafter"/>
</dbReference>
<comment type="similarity">
    <text evidence="1">Belongs to the class I-like SAM-binding methyltransferase superfamily. NNMT/PNMT/TEMT family.</text>
</comment>
<keyword evidence="6" id="KW-1185">Reference proteome</keyword>
<dbReference type="PANTHER" id="PTHR10867:SF32">
    <property type="entry name" value="NICOTINAMIDE N-METHYLTRANSFERASE"/>
    <property type="match status" value="1"/>
</dbReference>
<dbReference type="AlphaFoldDB" id="A0A8C3QN38"/>
<protein>
    <submittedName>
        <fullName evidence="5">Uncharacterized protein</fullName>
    </submittedName>
</protein>
<reference evidence="5" key="2">
    <citation type="submission" date="2025-09" db="UniProtKB">
        <authorList>
            <consortium name="Ensembl"/>
        </authorList>
    </citation>
    <scope>IDENTIFICATION</scope>
</reference>
<dbReference type="InterPro" id="IPR029063">
    <property type="entry name" value="SAM-dependent_MTases_sf"/>
</dbReference>
<evidence type="ECO:0000256" key="3">
    <source>
        <dbReference type="ARBA" id="ARBA00022679"/>
    </source>
</evidence>
<evidence type="ECO:0000313" key="5">
    <source>
        <dbReference type="Ensembl" id="ENSCRFP00000008491.1"/>
    </source>
</evidence>
<sequence>MEAPAICTEPEFYQQNFDPQEYLKEFYSMSSSREGASAFMMRNLRILQEMFSLVNGLRGDTLIEVSCGPTTCQLLANCWELEKWLKNDAGAFDWEPVVKGTGKVGVLLEKWAEKQEKRRKKVKQVLKRDVNKANPMSLPTADCFISTLCLEGACKDLATFCSQAFSCLCLQKQEVEEAVVAAGFEVKFSVAQPYTVDNDHMDLRGVPLPDRSMGLWGGQQC</sequence>
<keyword evidence="4" id="KW-0949">S-adenosyl-L-methionine</keyword>
<dbReference type="Gene3D" id="3.40.50.150">
    <property type="entry name" value="Vaccinia Virus protein VP39"/>
    <property type="match status" value="1"/>
</dbReference>
<evidence type="ECO:0000256" key="2">
    <source>
        <dbReference type="ARBA" id="ARBA00022603"/>
    </source>
</evidence>
<dbReference type="InterPro" id="IPR000940">
    <property type="entry name" value="NNMT_TEMT_trans"/>
</dbReference>
<dbReference type="SUPFAM" id="SSF53335">
    <property type="entry name" value="S-adenosyl-L-methionine-dependent methyltransferases"/>
    <property type="match status" value="1"/>
</dbReference>
<evidence type="ECO:0000313" key="6">
    <source>
        <dbReference type="Proteomes" id="UP000694396"/>
    </source>
</evidence>
<dbReference type="Ensembl" id="ENSCRFT00000008796.1">
    <property type="protein sequence ID" value="ENSCRFP00000008491.1"/>
    <property type="gene ID" value="ENSCRFG00000006662.1"/>
</dbReference>
<dbReference type="GO" id="GO:0008170">
    <property type="term" value="F:N-methyltransferase activity"/>
    <property type="evidence" value="ECO:0007669"/>
    <property type="project" value="TreeGrafter"/>
</dbReference>
<proteinExistence type="inferred from homology"/>
<dbReference type="Proteomes" id="UP000694396">
    <property type="component" value="Unplaced"/>
</dbReference>
<organism evidence="5 6">
    <name type="scientific">Cyanoderma ruficeps</name>
    <name type="common">rufous-capped babbler</name>
    <dbReference type="NCBI Taxonomy" id="181631"/>
    <lineage>
        <taxon>Eukaryota</taxon>
        <taxon>Metazoa</taxon>
        <taxon>Chordata</taxon>
        <taxon>Craniata</taxon>
        <taxon>Vertebrata</taxon>
        <taxon>Euteleostomi</taxon>
        <taxon>Archelosauria</taxon>
        <taxon>Archosauria</taxon>
        <taxon>Dinosauria</taxon>
        <taxon>Saurischia</taxon>
        <taxon>Theropoda</taxon>
        <taxon>Coelurosauria</taxon>
        <taxon>Aves</taxon>
        <taxon>Neognathae</taxon>
        <taxon>Neoaves</taxon>
        <taxon>Telluraves</taxon>
        <taxon>Australaves</taxon>
        <taxon>Passeriformes</taxon>
        <taxon>Sylvioidea</taxon>
        <taxon>Timaliidae</taxon>
        <taxon>Cyanoderma</taxon>
    </lineage>
</organism>
<dbReference type="PANTHER" id="PTHR10867">
    <property type="entry name" value="NNMT/PNMT/TEMT FAMILY MEMBER"/>
    <property type="match status" value="1"/>
</dbReference>
<dbReference type="GO" id="GO:0032259">
    <property type="term" value="P:methylation"/>
    <property type="evidence" value="ECO:0007669"/>
    <property type="project" value="UniProtKB-KW"/>
</dbReference>
<accession>A0A8C3QN38</accession>
<keyword evidence="2" id="KW-0489">Methyltransferase</keyword>